<dbReference type="SMART" id="SM00271">
    <property type="entry name" value="DnaJ"/>
    <property type="match status" value="1"/>
</dbReference>
<evidence type="ECO:0000259" key="3">
    <source>
        <dbReference type="PROSITE" id="PS50076"/>
    </source>
</evidence>
<dbReference type="InterPro" id="IPR001623">
    <property type="entry name" value="DnaJ_domain"/>
</dbReference>
<accession>A0A7R8VIW4</accession>
<dbReference type="GO" id="GO:0015035">
    <property type="term" value="F:protein-disulfide reductase activity"/>
    <property type="evidence" value="ECO:0007669"/>
    <property type="project" value="TreeGrafter"/>
</dbReference>
<evidence type="ECO:0000313" key="5">
    <source>
        <dbReference type="EMBL" id="CAD7199083.1"/>
    </source>
</evidence>
<dbReference type="GO" id="GO:0036498">
    <property type="term" value="P:IRE1-mediated unfolded protein response"/>
    <property type="evidence" value="ECO:0007669"/>
    <property type="project" value="TreeGrafter"/>
</dbReference>
<sequence>MDAQCWIGTGSATPDPLAPKSDTLPLDHQNTSLSQSVQRVEQSRLWGNSSRGGGEGGDSRQRLLGVSRLMPGSSASGGTTPALGGEGKFQCQKSEREKWRNRQHCVLSVVGLITNMSELGVVARRSGGGQKEEEGNNGTDVEIMQGNNGIGKVELEEVNPHLRGGRVENHLGKTTPVHPTEIRTSISPSSAVELNTTSALANYATEAVSLTMGEDYYSLLGVRRDANKKEIRQTYKKLAVTLHPDKNQDDPDAHEKFLSITKAYETLKDDELRKKYDLYGEEGAPKHQSYHSWSFYQENFGIYDDDPEVITLDTLDFEQSVLNTDTLWFINFYSPICSHCHEMAPEWRKMAWELEGVIRIGAVNCVDEWNLCNMEHIASYPTLKIYPSEGLVSVGVVDCIKQMALCNRFGSQHGTLYWEPMEQNPHGVTQIITSNDPKDISKEVLDLLPDVNNLEEEEFEDMRTQLLLGSSTPWLILFYVGSTVKEDLELKKLSVLLFNMHVGKVNCAKLLSICLDLNVNRYPLFAVFKQGGGYEIHHGKESAHDVANFAKESGAAINVRILTPKEYYLARNQVKSNDLWIIDFFAPWCPPCLRLLPELRKASRHLGANVNIGTIDCTVHSELCRQLSIQSYPTTFLYNHTDEHLFYGDPKANNIVEFVYDILNHTEQHVNKFHRLELRCRETGQMEPAQSVDTGRPCNDSVLTAVQQAPTASTHDIVWATNVLKSAVHQVLHDEGYHPYHYTATKHLLPVIRLTEHDFSSMISEKPINELWLLNYFAPWCYSCKALTPEWRHLAKMARDLPNVYIGEVNCEKESIVCMRQGIRAYPSIRLYPFDSKGLFVPRNPRYVQGDGPAERSEKHHGQHKYIYNYTNSERGIRGDYKHRENKTHDGREGIKMYQRGATMNILDALQSYGACSPHAPSHPATRDRAFYSLNVYSAFRRTIFFCGGRTPLFLRVVNSQSAQHSGGLLVSFLNLESFLGAYISNKCYKGKSFGTSFLSATASGIYSGYTKTARSLFHWLFNFLPSPVLELNPSTFNDHVMMDKDVWLVDFYAPWCGHCVEFAPVFHVIAQNLQGVVKTGNLDCDKFVDLCHKAGITGYPTVKLFLKPSKFSYGDEIPSQSKDYILTFVKNALETTTKKSVHDEF</sequence>
<dbReference type="Gene3D" id="3.40.30.10">
    <property type="entry name" value="Glutaredoxin"/>
    <property type="match status" value="6"/>
</dbReference>
<feature type="domain" description="Thioredoxin" evidence="4">
    <location>
        <begin position="992"/>
        <end position="1135"/>
    </location>
</feature>
<dbReference type="Gene3D" id="1.10.287.110">
    <property type="entry name" value="DnaJ domain"/>
    <property type="match status" value="1"/>
</dbReference>
<feature type="domain" description="J" evidence="3">
    <location>
        <begin position="215"/>
        <end position="280"/>
    </location>
</feature>
<evidence type="ECO:0000256" key="1">
    <source>
        <dbReference type="ARBA" id="ARBA00020920"/>
    </source>
</evidence>
<gene>
    <name evidence="5" type="ORF">TDIB3V08_LOCUS5349</name>
</gene>
<proteinExistence type="predicted"/>
<dbReference type="CDD" id="cd06257">
    <property type="entry name" value="DnaJ"/>
    <property type="match status" value="1"/>
</dbReference>
<organism evidence="5">
    <name type="scientific">Timema douglasi</name>
    <name type="common">Walking stick</name>
    <dbReference type="NCBI Taxonomy" id="61478"/>
    <lineage>
        <taxon>Eukaryota</taxon>
        <taxon>Metazoa</taxon>
        <taxon>Ecdysozoa</taxon>
        <taxon>Arthropoda</taxon>
        <taxon>Hexapoda</taxon>
        <taxon>Insecta</taxon>
        <taxon>Pterygota</taxon>
        <taxon>Neoptera</taxon>
        <taxon>Polyneoptera</taxon>
        <taxon>Phasmatodea</taxon>
        <taxon>Timematodea</taxon>
        <taxon>Timematoidea</taxon>
        <taxon>Timematidae</taxon>
        <taxon>Timema</taxon>
    </lineage>
</organism>
<dbReference type="GO" id="GO:0016671">
    <property type="term" value="F:oxidoreductase activity, acting on a sulfur group of donors, disulfide as acceptor"/>
    <property type="evidence" value="ECO:0007669"/>
    <property type="project" value="TreeGrafter"/>
</dbReference>
<dbReference type="InterPro" id="IPR036249">
    <property type="entry name" value="Thioredoxin-like_sf"/>
</dbReference>
<dbReference type="PROSITE" id="PS50076">
    <property type="entry name" value="DNAJ_2"/>
    <property type="match status" value="1"/>
</dbReference>
<evidence type="ECO:0000259" key="4">
    <source>
        <dbReference type="PROSITE" id="PS51352"/>
    </source>
</evidence>
<reference evidence="5" key="1">
    <citation type="submission" date="2020-11" db="EMBL/GenBank/DDBJ databases">
        <authorList>
            <person name="Tran Van P."/>
        </authorList>
    </citation>
    <scope>NUCLEOTIDE SEQUENCE</scope>
</reference>
<name>A0A7R8VIW4_TIMDO</name>
<dbReference type="PANTHER" id="PTHR44340">
    <property type="entry name" value="DNAJ HOMOLOG SUBFAMILY C MEMBER 10"/>
    <property type="match status" value="1"/>
</dbReference>
<dbReference type="InterPro" id="IPR036869">
    <property type="entry name" value="J_dom_sf"/>
</dbReference>
<dbReference type="EMBL" id="OA566561">
    <property type="protein sequence ID" value="CAD7199083.1"/>
    <property type="molecule type" value="Genomic_DNA"/>
</dbReference>
<dbReference type="InterPro" id="IPR017937">
    <property type="entry name" value="Thioredoxin_CS"/>
</dbReference>
<evidence type="ECO:0000256" key="2">
    <source>
        <dbReference type="SAM" id="MobiDB-lite"/>
    </source>
</evidence>
<dbReference type="InterPro" id="IPR052460">
    <property type="entry name" value="ER_disulfide_reductase"/>
</dbReference>
<protein>
    <recommendedName>
        <fullName evidence="1">DnaJ homolog subfamily C member 10</fullName>
    </recommendedName>
</protein>
<dbReference type="PRINTS" id="PR00625">
    <property type="entry name" value="JDOMAIN"/>
</dbReference>
<feature type="domain" description="Thioredoxin" evidence="4">
    <location>
        <begin position="550"/>
        <end position="664"/>
    </location>
</feature>
<dbReference type="AlphaFoldDB" id="A0A7R8VIW4"/>
<dbReference type="GO" id="GO:0051787">
    <property type="term" value="F:misfolded protein binding"/>
    <property type="evidence" value="ECO:0007669"/>
    <property type="project" value="TreeGrafter"/>
</dbReference>
<dbReference type="PROSITE" id="PS00194">
    <property type="entry name" value="THIOREDOXIN_1"/>
    <property type="match status" value="2"/>
</dbReference>
<dbReference type="PANTHER" id="PTHR44340:SF1">
    <property type="entry name" value="DNAJ HOMOLOG SUBFAMILY C MEMBER 10"/>
    <property type="match status" value="1"/>
</dbReference>
<dbReference type="Pfam" id="PF00085">
    <property type="entry name" value="Thioredoxin"/>
    <property type="match status" value="4"/>
</dbReference>
<feature type="region of interest" description="Disordered" evidence="2">
    <location>
        <begin position="1"/>
        <end position="95"/>
    </location>
</feature>
<dbReference type="SUPFAM" id="SSF52833">
    <property type="entry name" value="Thioredoxin-like"/>
    <property type="match status" value="5"/>
</dbReference>
<dbReference type="Pfam" id="PF00226">
    <property type="entry name" value="DnaJ"/>
    <property type="match status" value="1"/>
</dbReference>
<dbReference type="SUPFAM" id="SSF46565">
    <property type="entry name" value="Chaperone J-domain"/>
    <property type="match status" value="1"/>
</dbReference>
<dbReference type="GO" id="GO:0005788">
    <property type="term" value="C:endoplasmic reticulum lumen"/>
    <property type="evidence" value="ECO:0007669"/>
    <property type="project" value="TreeGrafter"/>
</dbReference>
<feature type="compositionally biased region" description="Polar residues" evidence="2">
    <location>
        <begin position="28"/>
        <end position="40"/>
    </location>
</feature>
<dbReference type="PROSITE" id="PS51352">
    <property type="entry name" value="THIOREDOXIN_2"/>
    <property type="match status" value="4"/>
</dbReference>
<feature type="domain" description="Thioredoxin" evidence="4">
    <location>
        <begin position="743"/>
        <end position="872"/>
    </location>
</feature>
<dbReference type="CDD" id="cd02961">
    <property type="entry name" value="PDI_a_family"/>
    <property type="match status" value="1"/>
</dbReference>
<dbReference type="InterPro" id="IPR013766">
    <property type="entry name" value="Thioredoxin_domain"/>
</dbReference>
<feature type="domain" description="Thioredoxin" evidence="4">
    <location>
        <begin position="291"/>
        <end position="437"/>
    </location>
</feature>
<dbReference type="FunFam" id="1.10.287.110:FF:000029">
    <property type="entry name" value="DnaJ homolog subfamily C member 10"/>
    <property type="match status" value="1"/>
</dbReference>